<evidence type="ECO:0000256" key="1">
    <source>
        <dbReference type="SAM" id="Phobius"/>
    </source>
</evidence>
<dbReference type="PANTHER" id="PTHR21262">
    <property type="entry name" value="GUANOSINE-3',5'-BIS DIPHOSPHATE 3'-PYROPHOSPHOHYDROLASE"/>
    <property type="match status" value="1"/>
</dbReference>
<dbReference type="SUPFAM" id="SSF109604">
    <property type="entry name" value="HD-domain/PDEase-like"/>
    <property type="match status" value="1"/>
</dbReference>
<sequence length="288" mass="30742">MELPDQLATAVSAYLPAEDVRFLEGAYRFAAEAHRGQLRKSGDPYLTHPVAVATILAGQRGSRDLVCAGLLHDAPAPGGFGAPVAALLAGLQRLEATQDVASASDAVLRLKLADRLHNLRTIQHLDPAKRRVKSAETLRTLVPIAVRLDLPDLGRELTDLASGVLDRPPRVLAFAALLLPKSARSRWLAEWAGEIATLPTRRRRAGFVAGLAVAMPGLAWTLRKRGRPGPSTALSLGAVAATFLNTGITWPAAIVAVAALAVLTAVLFARDGAAAQRLRELIEAWRRR</sequence>
<feature type="transmembrane region" description="Helical" evidence="1">
    <location>
        <begin position="205"/>
        <end position="222"/>
    </location>
</feature>
<feature type="transmembrane region" description="Helical" evidence="1">
    <location>
        <begin position="248"/>
        <end position="269"/>
    </location>
</feature>
<keyword evidence="2" id="KW-0808">Transferase</keyword>
<organism evidence="2 3">
    <name type="scientific">Amycolatopsis lexingtonensis</name>
    <dbReference type="NCBI Taxonomy" id="218822"/>
    <lineage>
        <taxon>Bacteria</taxon>
        <taxon>Bacillati</taxon>
        <taxon>Actinomycetota</taxon>
        <taxon>Actinomycetes</taxon>
        <taxon>Pseudonocardiales</taxon>
        <taxon>Pseudonocardiaceae</taxon>
        <taxon>Amycolatopsis</taxon>
    </lineage>
</organism>
<dbReference type="Gene3D" id="1.10.3210.10">
    <property type="entry name" value="Hypothetical protein af1432"/>
    <property type="match status" value="1"/>
</dbReference>
<gene>
    <name evidence="2" type="ORF">H4696_009089</name>
</gene>
<dbReference type="EC" id="2.7.6.5" evidence="2"/>
<dbReference type="Pfam" id="PF13328">
    <property type="entry name" value="HD_4"/>
    <property type="match status" value="1"/>
</dbReference>
<protein>
    <submittedName>
        <fullName evidence="2">GTP pyrophosphokinase</fullName>
        <ecNumber evidence="2">2.7.6.5</ecNumber>
    </submittedName>
</protein>
<evidence type="ECO:0000313" key="2">
    <source>
        <dbReference type="EMBL" id="MBE1501989.1"/>
    </source>
</evidence>
<accession>A0ABR9IFM6</accession>
<proteinExistence type="predicted"/>
<keyword evidence="1" id="KW-0472">Membrane</keyword>
<dbReference type="GO" id="GO:0008728">
    <property type="term" value="F:GTP diphosphokinase activity"/>
    <property type="evidence" value="ECO:0007669"/>
    <property type="project" value="UniProtKB-EC"/>
</dbReference>
<keyword evidence="1" id="KW-1133">Transmembrane helix</keyword>
<evidence type="ECO:0000313" key="3">
    <source>
        <dbReference type="Proteomes" id="UP000631670"/>
    </source>
</evidence>
<reference evidence="2 3" key="1">
    <citation type="submission" date="2020-10" db="EMBL/GenBank/DDBJ databases">
        <title>Sequencing the genomes of 1000 actinobacteria strains.</title>
        <authorList>
            <person name="Klenk H.-P."/>
        </authorList>
    </citation>
    <scope>NUCLEOTIDE SEQUENCE [LARGE SCALE GENOMIC DNA]</scope>
    <source>
        <strain evidence="2 3">DSM 44653</strain>
    </source>
</reference>
<keyword evidence="3" id="KW-1185">Reference proteome</keyword>
<dbReference type="PANTHER" id="PTHR21262:SF31">
    <property type="entry name" value="GTP PYROPHOSPHOKINASE"/>
    <property type="match status" value="1"/>
</dbReference>
<dbReference type="RefSeq" id="WP_086858751.1">
    <property type="nucleotide sequence ID" value="NZ_JADBEG010000001.1"/>
</dbReference>
<keyword evidence="1" id="KW-0812">Transmembrane</keyword>
<comment type="caution">
    <text evidence="2">The sequence shown here is derived from an EMBL/GenBank/DDBJ whole genome shotgun (WGS) entry which is preliminary data.</text>
</comment>
<dbReference type="EMBL" id="JADBEG010000001">
    <property type="protein sequence ID" value="MBE1501989.1"/>
    <property type="molecule type" value="Genomic_DNA"/>
</dbReference>
<dbReference type="Proteomes" id="UP000631670">
    <property type="component" value="Unassembled WGS sequence"/>
</dbReference>
<name>A0ABR9IFM6_9PSEU</name>